<keyword evidence="1" id="KW-1133">Transmembrane helix</keyword>
<dbReference type="Proteomes" id="UP000609879">
    <property type="component" value="Unassembled WGS sequence"/>
</dbReference>
<feature type="transmembrane region" description="Helical" evidence="1">
    <location>
        <begin position="94"/>
        <end position="117"/>
    </location>
</feature>
<feature type="transmembrane region" description="Helical" evidence="1">
    <location>
        <begin position="207"/>
        <end position="226"/>
    </location>
</feature>
<dbReference type="RefSeq" id="WP_203765665.1">
    <property type="nucleotide sequence ID" value="NZ_BAAABO010000019.1"/>
</dbReference>
<feature type="transmembrane region" description="Helical" evidence="1">
    <location>
        <begin position="48"/>
        <end position="65"/>
    </location>
</feature>
<sequence length="444" mass="46020">MSRVFGIELRRSAALGSALVLALVGTLLLVLDAGAGFATGWMQLAMTQRLYLALLWPLALAAGAWQGRREHRTRVGELFASTPRPVAQRALPTIGAMAVAVTGGYLLMGLAGGLWIARTAEYLPARVFVVTAVGVLALIAAVWLGLAVGRLLPWLGVAPALAVAGLGLLLTIPAATRPRGWLALVFSPIYEMNMPGSYADVPARVSGAQAVWLAALAGAAVVLLASSGWRARTAALLPVAVGAALAIAVMPHQNRIVTDAVDPVAKELVCADGTPRVCVGRVHSGILDDLAGPARDGLKLLARLPGAPTEVHENTTTWRPDVYPAFRADVVLLSVRSGMDGHLADRSEILEEVVTGAFAGPPTCETVPGPAERIAAAHWLIGREPAVPGPSADGFAADYYGEAAQLWQGLQRLSDGEAQARVLALREAAVTCTASGGLLTGGKG</sequence>
<evidence type="ECO:0000256" key="1">
    <source>
        <dbReference type="SAM" id="Phobius"/>
    </source>
</evidence>
<keyword evidence="1" id="KW-0472">Membrane</keyword>
<feature type="transmembrane region" description="Helical" evidence="1">
    <location>
        <begin position="151"/>
        <end position="172"/>
    </location>
</feature>
<feature type="transmembrane region" description="Helical" evidence="1">
    <location>
        <begin position="233"/>
        <end position="250"/>
    </location>
</feature>
<keyword evidence="3" id="KW-1185">Reference proteome</keyword>
<evidence type="ECO:0008006" key="4">
    <source>
        <dbReference type="Google" id="ProtNLM"/>
    </source>
</evidence>
<accession>A0ABQ3Y5W0</accession>
<name>A0ABQ3Y5W0_9ACTN</name>
<comment type="caution">
    <text evidence="2">The sequence shown here is derived from an EMBL/GenBank/DDBJ whole genome shotgun (WGS) entry which is preliminary data.</text>
</comment>
<evidence type="ECO:0000313" key="2">
    <source>
        <dbReference type="EMBL" id="GID75384.1"/>
    </source>
</evidence>
<protein>
    <recommendedName>
        <fullName evidence="4">ABC transporter permease</fullName>
    </recommendedName>
</protein>
<proteinExistence type="predicted"/>
<feature type="transmembrane region" description="Helical" evidence="1">
    <location>
        <begin position="123"/>
        <end position="144"/>
    </location>
</feature>
<reference evidence="2 3" key="1">
    <citation type="submission" date="2021-01" db="EMBL/GenBank/DDBJ databases">
        <title>Whole genome shotgun sequence of Actinoplanes deccanensis NBRC 13994.</title>
        <authorList>
            <person name="Komaki H."/>
            <person name="Tamura T."/>
        </authorList>
    </citation>
    <scope>NUCLEOTIDE SEQUENCE [LARGE SCALE GENOMIC DNA]</scope>
    <source>
        <strain evidence="2 3">NBRC 13994</strain>
    </source>
</reference>
<gene>
    <name evidence="2" type="ORF">Ade02nite_40250</name>
</gene>
<organism evidence="2 3">
    <name type="scientific">Paractinoplanes deccanensis</name>
    <dbReference type="NCBI Taxonomy" id="113561"/>
    <lineage>
        <taxon>Bacteria</taxon>
        <taxon>Bacillati</taxon>
        <taxon>Actinomycetota</taxon>
        <taxon>Actinomycetes</taxon>
        <taxon>Micromonosporales</taxon>
        <taxon>Micromonosporaceae</taxon>
        <taxon>Paractinoplanes</taxon>
    </lineage>
</organism>
<evidence type="ECO:0000313" key="3">
    <source>
        <dbReference type="Proteomes" id="UP000609879"/>
    </source>
</evidence>
<keyword evidence="1" id="KW-0812">Transmembrane</keyword>
<dbReference type="EMBL" id="BOMI01000077">
    <property type="protein sequence ID" value="GID75384.1"/>
    <property type="molecule type" value="Genomic_DNA"/>
</dbReference>